<protein>
    <submittedName>
        <fullName evidence="2">Uncharacterized protein</fullName>
    </submittedName>
</protein>
<feature type="compositionally biased region" description="Basic residues" evidence="1">
    <location>
        <begin position="214"/>
        <end position="223"/>
    </location>
</feature>
<organism evidence="2 3">
    <name type="scientific">Ceratodon purpureus</name>
    <name type="common">Fire moss</name>
    <name type="synonym">Dicranum purpureum</name>
    <dbReference type="NCBI Taxonomy" id="3225"/>
    <lineage>
        <taxon>Eukaryota</taxon>
        <taxon>Viridiplantae</taxon>
        <taxon>Streptophyta</taxon>
        <taxon>Embryophyta</taxon>
        <taxon>Bryophyta</taxon>
        <taxon>Bryophytina</taxon>
        <taxon>Bryopsida</taxon>
        <taxon>Dicranidae</taxon>
        <taxon>Pseudoditrichales</taxon>
        <taxon>Ditrichaceae</taxon>
        <taxon>Ceratodon</taxon>
    </lineage>
</organism>
<reference evidence="2 3" key="1">
    <citation type="submission" date="2020-06" db="EMBL/GenBank/DDBJ databases">
        <title>WGS assembly of Ceratodon purpureus strain R40.</title>
        <authorList>
            <person name="Carey S.B."/>
            <person name="Jenkins J."/>
            <person name="Shu S."/>
            <person name="Lovell J.T."/>
            <person name="Sreedasyam A."/>
            <person name="Maumus F."/>
            <person name="Tiley G.P."/>
            <person name="Fernandez-Pozo N."/>
            <person name="Barry K."/>
            <person name="Chen C."/>
            <person name="Wang M."/>
            <person name="Lipzen A."/>
            <person name="Daum C."/>
            <person name="Saski C.A."/>
            <person name="Payton A.C."/>
            <person name="Mcbreen J.C."/>
            <person name="Conrad R.E."/>
            <person name="Kollar L.M."/>
            <person name="Olsson S."/>
            <person name="Huttunen S."/>
            <person name="Landis J.B."/>
            <person name="Wickett N.J."/>
            <person name="Johnson M.G."/>
            <person name="Rensing S.A."/>
            <person name="Grimwood J."/>
            <person name="Schmutz J."/>
            <person name="Mcdaniel S.F."/>
        </authorList>
    </citation>
    <scope>NUCLEOTIDE SEQUENCE [LARGE SCALE GENOMIC DNA]</scope>
    <source>
        <strain evidence="2 3">R40</strain>
    </source>
</reference>
<accession>A0A8T0HI18</accession>
<proteinExistence type="predicted"/>
<dbReference type="Proteomes" id="UP000822688">
    <property type="component" value="Chromosome 6"/>
</dbReference>
<gene>
    <name evidence="2" type="ORF">KC19_6G168400</name>
</gene>
<feature type="compositionally biased region" description="Basic residues" evidence="1">
    <location>
        <begin position="86"/>
        <end position="95"/>
    </location>
</feature>
<name>A0A8T0HI18_CERPU</name>
<dbReference type="EMBL" id="CM026427">
    <property type="protein sequence ID" value="KAG0570518.1"/>
    <property type="molecule type" value="Genomic_DNA"/>
</dbReference>
<evidence type="ECO:0000313" key="3">
    <source>
        <dbReference type="Proteomes" id="UP000822688"/>
    </source>
</evidence>
<comment type="caution">
    <text evidence="2">The sequence shown here is derived from an EMBL/GenBank/DDBJ whole genome shotgun (WGS) entry which is preliminary data.</text>
</comment>
<feature type="region of interest" description="Disordered" evidence="1">
    <location>
        <begin position="214"/>
        <end position="243"/>
    </location>
</feature>
<feature type="region of interest" description="Disordered" evidence="1">
    <location>
        <begin position="86"/>
        <end position="183"/>
    </location>
</feature>
<dbReference type="AlphaFoldDB" id="A0A8T0HI18"/>
<evidence type="ECO:0000313" key="2">
    <source>
        <dbReference type="EMBL" id="KAG0570518.1"/>
    </source>
</evidence>
<feature type="compositionally biased region" description="Low complexity" evidence="1">
    <location>
        <begin position="96"/>
        <end position="174"/>
    </location>
</feature>
<keyword evidence="3" id="KW-1185">Reference proteome</keyword>
<sequence length="243" mass="26408">MVRTKEIARMSTGAKNPPRKQASRPFVPKNAVELHETASLAAFKAAIKHVVEAPPKAVIQPPEPVVEAPRKATLETHLELLSKQKAIKTKSKQKVTKTPSTQAATTTSSKQPATKTLPMEAATKTPTKQAATTTPTKQAAIKTPTKQAVTKTPIKQAATTTPTKQAATKTPSKQKISEPSPSGISNILISITCQHCKKRQRLDTEVIEMCRREEKRKRNAKLRSHPEVVIDLSEADSDSNSDS</sequence>
<feature type="compositionally biased region" description="Acidic residues" evidence="1">
    <location>
        <begin position="233"/>
        <end position="243"/>
    </location>
</feature>
<evidence type="ECO:0000256" key="1">
    <source>
        <dbReference type="SAM" id="MobiDB-lite"/>
    </source>
</evidence>
<feature type="region of interest" description="Disordered" evidence="1">
    <location>
        <begin position="1"/>
        <end position="26"/>
    </location>
</feature>